<dbReference type="EMBL" id="CP063458">
    <property type="protein sequence ID" value="QOV90506.1"/>
    <property type="molecule type" value="Genomic_DNA"/>
</dbReference>
<dbReference type="RefSeq" id="WP_206293593.1">
    <property type="nucleotide sequence ID" value="NZ_CP063458.1"/>
</dbReference>
<evidence type="ECO:0000313" key="2">
    <source>
        <dbReference type="EMBL" id="QOV90506.1"/>
    </source>
</evidence>
<proteinExistence type="predicted"/>
<keyword evidence="1" id="KW-0472">Membrane</keyword>
<gene>
    <name evidence="2" type="ORF">IPV69_03825</name>
</gene>
<organism evidence="2 3">
    <name type="scientific">Humisphaera borealis</name>
    <dbReference type="NCBI Taxonomy" id="2807512"/>
    <lineage>
        <taxon>Bacteria</taxon>
        <taxon>Pseudomonadati</taxon>
        <taxon>Planctomycetota</taxon>
        <taxon>Phycisphaerae</taxon>
        <taxon>Tepidisphaerales</taxon>
        <taxon>Tepidisphaeraceae</taxon>
        <taxon>Humisphaera</taxon>
    </lineage>
</organism>
<evidence type="ECO:0000313" key="3">
    <source>
        <dbReference type="Proteomes" id="UP000593765"/>
    </source>
</evidence>
<keyword evidence="1" id="KW-0812">Transmembrane</keyword>
<feature type="transmembrane region" description="Helical" evidence="1">
    <location>
        <begin position="247"/>
        <end position="265"/>
    </location>
</feature>
<evidence type="ECO:0000256" key="1">
    <source>
        <dbReference type="SAM" id="Phobius"/>
    </source>
</evidence>
<name>A0A7M2WYF8_9BACT</name>
<accession>A0A7M2WYF8</accession>
<dbReference type="Proteomes" id="UP000593765">
    <property type="component" value="Chromosome"/>
</dbReference>
<dbReference type="KEGG" id="hbs:IPV69_03825"/>
<reference evidence="2 3" key="1">
    <citation type="submission" date="2020-10" db="EMBL/GenBank/DDBJ databases">
        <title>Wide distribution of Phycisphaera-like planctomycetes from WD2101 soil group in peatlands and genome analysis of the first cultivated representative.</title>
        <authorList>
            <person name="Dedysh S.N."/>
            <person name="Beletsky A.V."/>
            <person name="Ivanova A."/>
            <person name="Kulichevskaya I.S."/>
            <person name="Suzina N.E."/>
            <person name="Philippov D.A."/>
            <person name="Rakitin A.L."/>
            <person name="Mardanov A.V."/>
            <person name="Ravin N.V."/>
        </authorList>
    </citation>
    <scope>NUCLEOTIDE SEQUENCE [LARGE SCALE GENOMIC DNA]</scope>
    <source>
        <strain evidence="2 3">M1803</strain>
    </source>
</reference>
<keyword evidence="1" id="KW-1133">Transmembrane helix</keyword>
<keyword evidence="3" id="KW-1185">Reference proteome</keyword>
<dbReference type="AlphaFoldDB" id="A0A7M2WYF8"/>
<sequence length="300" mass="32866">MLRRLLPIVAALSLILCLAVVVLWVRSWHALDQFTEVVGGHRYTFTSTEGVVSVIGPPPAASNPDTRKSADAAVASIRNSDFTWLVWLDNSRLLVSVDSICPPKRRAGSGSAYAEQAFTAADLARPLLSALDDPARFAAAHLLLCRGWSTWSKRLVASQLPVDEGAGVREAPYDEFLDSDGQAIWARVVQDGLTIDLRLPAEDGAPAFSGSVGYDFVGYPDPKDLPAIRQRWTRELGVTMAVVPYPAAMWGTLVLPAVWLLTLFWRAGVRRRRRWSNRCPACGYYLRATPDRCPECGSAA</sequence>
<protein>
    <submittedName>
        <fullName evidence="2">Uncharacterized protein</fullName>
    </submittedName>
</protein>